<dbReference type="AlphaFoldDB" id="A0A7C8V4V5"/>
<organism evidence="5 6">
    <name type="scientific">Orbilia oligospora</name>
    <name type="common">Nematode-trapping fungus</name>
    <name type="synonym">Arthrobotrys oligospora</name>
    <dbReference type="NCBI Taxonomy" id="2813651"/>
    <lineage>
        <taxon>Eukaryota</taxon>
        <taxon>Fungi</taxon>
        <taxon>Dikarya</taxon>
        <taxon>Ascomycota</taxon>
        <taxon>Pezizomycotina</taxon>
        <taxon>Orbiliomycetes</taxon>
        <taxon>Orbiliales</taxon>
        <taxon>Orbiliaceae</taxon>
        <taxon>Orbilia</taxon>
    </lineage>
</organism>
<evidence type="ECO:0000313" key="6">
    <source>
        <dbReference type="Proteomes" id="UP000474640"/>
    </source>
</evidence>
<dbReference type="EMBL" id="JAABOJ010000032">
    <property type="protein sequence ID" value="KAF3276637.1"/>
    <property type="molecule type" value="Genomic_DNA"/>
</dbReference>
<keyword evidence="2" id="KW-0479">Metal-binding</keyword>
<dbReference type="GO" id="GO:0016491">
    <property type="term" value="F:oxidoreductase activity"/>
    <property type="evidence" value="ECO:0007669"/>
    <property type="project" value="UniProtKB-KW"/>
</dbReference>
<comment type="caution">
    <text evidence="5">The sequence shown here is derived from an EMBL/GenBank/DDBJ whole genome shotgun (WGS) entry which is preliminary data.</text>
</comment>
<keyword evidence="2" id="KW-0560">Oxidoreductase</keyword>
<sequence>MTSFTSIPILDLSLARSEDTKPGFLNELRHALIEVGFLYIKNTGISSELIDRVKKLGVEFFDIPEDEKLRLEMKNSPHFLGYSRLGNEITRFAVDWREQIDIGTELPAPKPEDPRYRYLVGPNIWVKDELLPGFRATYEQYMKEMADMSLFFTGLIAEAIGLPRDAFDKYFEGVKGDRQQHKLKIVKYPDLGQLKGGTGQGVGPHKDSMLSSYLLQVTPHKGLQVQNSDGLWIDCPPIDGTFVVAIGQGMEAITQGVCTSTTHRVLSPAPGSGARFSIPFFQGVSYDASFEDMNVPEAVLALKRQILGGSKDSIEFTFKKDRFKHLGEATLLNRIKSHPDVGEKYYPDLLEMIREREARDAEELERQRQAREELKGSAGQEIGVH</sequence>
<keyword evidence="2" id="KW-0408">Iron</keyword>
<dbReference type="GO" id="GO:0044283">
    <property type="term" value="P:small molecule biosynthetic process"/>
    <property type="evidence" value="ECO:0007669"/>
    <property type="project" value="UniProtKB-ARBA"/>
</dbReference>
<dbReference type="InterPro" id="IPR044861">
    <property type="entry name" value="IPNS-like_FE2OG_OXY"/>
</dbReference>
<gene>
    <name evidence="5" type="ORF">TWF970_006220</name>
</gene>
<dbReference type="SUPFAM" id="SSF51197">
    <property type="entry name" value="Clavaminate synthase-like"/>
    <property type="match status" value="1"/>
</dbReference>
<evidence type="ECO:0000256" key="1">
    <source>
        <dbReference type="ARBA" id="ARBA00008056"/>
    </source>
</evidence>
<dbReference type="InterPro" id="IPR005123">
    <property type="entry name" value="Oxoglu/Fe-dep_dioxygenase_dom"/>
</dbReference>
<dbReference type="GO" id="GO:0046872">
    <property type="term" value="F:metal ion binding"/>
    <property type="evidence" value="ECO:0007669"/>
    <property type="project" value="UniProtKB-KW"/>
</dbReference>
<dbReference type="InterPro" id="IPR050231">
    <property type="entry name" value="Iron_ascorbate_oxido_reductase"/>
</dbReference>
<dbReference type="OrthoDB" id="627829at2759"/>
<accession>A0A7C8V4V5</accession>
<dbReference type="Gene3D" id="2.60.120.330">
    <property type="entry name" value="B-lactam Antibiotic, Isopenicillin N Synthase, Chain"/>
    <property type="match status" value="1"/>
</dbReference>
<protein>
    <recommendedName>
        <fullName evidence="4">Fe2OG dioxygenase domain-containing protein</fullName>
    </recommendedName>
</protein>
<dbReference type="InterPro" id="IPR027443">
    <property type="entry name" value="IPNS-like_sf"/>
</dbReference>
<evidence type="ECO:0000256" key="3">
    <source>
        <dbReference type="SAM" id="MobiDB-lite"/>
    </source>
</evidence>
<dbReference type="Pfam" id="PF14226">
    <property type="entry name" value="DIOX_N"/>
    <property type="match status" value="1"/>
</dbReference>
<dbReference type="Pfam" id="PF03171">
    <property type="entry name" value="2OG-FeII_Oxy"/>
    <property type="match status" value="1"/>
</dbReference>
<reference evidence="5 6" key="1">
    <citation type="submission" date="2020-01" db="EMBL/GenBank/DDBJ databases">
        <authorList>
            <person name="Palmer J.M."/>
        </authorList>
    </citation>
    <scope>NUCLEOTIDE SEQUENCE [LARGE SCALE GENOMIC DNA]</scope>
    <source>
        <strain evidence="5 6">TWF970</strain>
    </source>
</reference>
<dbReference type="Proteomes" id="UP000474640">
    <property type="component" value="Unassembled WGS sequence"/>
</dbReference>
<evidence type="ECO:0000256" key="2">
    <source>
        <dbReference type="RuleBase" id="RU003682"/>
    </source>
</evidence>
<evidence type="ECO:0000259" key="4">
    <source>
        <dbReference type="PROSITE" id="PS51471"/>
    </source>
</evidence>
<dbReference type="PROSITE" id="PS51471">
    <property type="entry name" value="FE2OG_OXY"/>
    <property type="match status" value="1"/>
</dbReference>
<dbReference type="InterPro" id="IPR026992">
    <property type="entry name" value="DIOX_N"/>
</dbReference>
<dbReference type="PANTHER" id="PTHR47990">
    <property type="entry name" value="2-OXOGLUTARATE (2OG) AND FE(II)-DEPENDENT OXYGENASE SUPERFAMILY PROTEIN-RELATED"/>
    <property type="match status" value="1"/>
</dbReference>
<evidence type="ECO:0000313" key="5">
    <source>
        <dbReference type="EMBL" id="KAF3276637.1"/>
    </source>
</evidence>
<comment type="similarity">
    <text evidence="1 2">Belongs to the iron/ascorbate-dependent oxidoreductase family.</text>
</comment>
<feature type="domain" description="Fe2OG dioxygenase" evidence="4">
    <location>
        <begin position="179"/>
        <end position="284"/>
    </location>
</feature>
<name>A0A7C8V4V5_ORBOL</name>
<feature type="compositionally biased region" description="Basic and acidic residues" evidence="3">
    <location>
        <begin position="360"/>
        <end position="375"/>
    </location>
</feature>
<proteinExistence type="inferred from homology"/>
<feature type="region of interest" description="Disordered" evidence="3">
    <location>
        <begin position="360"/>
        <end position="385"/>
    </location>
</feature>